<feature type="active site" description="Proton acceptor" evidence="7">
    <location>
        <position position="227"/>
    </location>
</feature>
<name>A0A0V0QL00_PSEPJ</name>
<evidence type="ECO:0000256" key="2">
    <source>
        <dbReference type="ARBA" id="ARBA00022527"/>
    </source>
</evidence>
<evidence type="ECO:0000256" key="12">
    <source>
        <dbReference type="SAM" id="MobiDB-lite"/>
    </source>
</evidence>
<dbReference type="EMBL" id="LDAU01000154">
    <property type="protein sequence ID" value="KRX02629.1"/>
    <property type="molecule type" value="Genomic_DNA"/>
</dbReference>
<comment type="caution">
    <text evidence="14">The sequence shown here is derived from an EMBL/GenBank/DDBJ whole genome shotgun (WGS) entry which is preliminary data.</text>
</comment>
<feature type="binding site" evidence="8 10">
    <location>
        <position position="136"/>
    </location>
    <ligand>
        <name>ATP</name>
        <dbReference type="ChEBI" id="CHEBI:30616"/>
    </ligand>
</feature>
<evidence type="ECO:0000256" key="9">
    <source>
        <dbReference type="PIRSR" id="PIRSR630616-3"/>
    </source>
</evidence>
<dbReference type="PANTHER" id="PTHR24350">
    <property type="entry name" value="SERINE/THREONINE-PROTEIN KINASE IAL-RELATED"/>
    <property type="match status" value="1"/>
</dbReference>
<feature type="cross-link" description="Glycyl lysine isopeptide (Lys-Gly) (interchain with G-Cter in SUMO2)" evidence="9">
    <location>
        <position position="229"/>
    </location>
</feature>
<dbReference type="InterPro" id="IPR017441">
    <property type="entry name" value="Protein_kinase_ATP_BS"/>
</dbReference>
<feature type="region of interest" description="Disordered" evidence="12">
    <location>
        <begin position="47"/>
        <end position="73"/>
    </location>
</feature>
<dbReference type="FunFam" id="3.30.200.20:FF:000042">
    <property type="entry name" value="Aurora kinase A"/>
    <property type="match status" value="1"/>
</dbReference>
<dbReference type="FunFam" id="1.10.510.10:FF:000571">
    <property type="entry name" value="Maternal embryonic leucine zipper kinase"/>
    <property type="match status" value="1"/>
</dbReference>
<dbReference type="PROSITE" id="PS50011">
    <property type="entry name" value="PROTEIN_KINASE_DOM"/>
    <property type="match status" value="1"/>
</dbReference>
<keyword evidence="3" id="KW-0808">Transferase</keyword>
<dbReference type="Gene3D" id="1.10.510.10">
    <property type="entry name" value="Transferase(Phosphotransferase) domain 1"/>
    <property type="match status" value="1"/>
</dbReference>
<dbReference type="PROSITE" id="PS00108">
    <property type="entry name" value="PROTEIN_KINASE_ST"/>
    <property type="match status" value="1"/>
</dbReference>
<comment type="subunit">
    <text evidence="1">Monomer.</text>
</comment>
<evidence type="ECO:0000256" key="7">
    <source>
        <dbReference type="PIRSR" id="PIRSR630616-1"/>
    </source>
</evidence>
<evidence type="ECO:0000313" key="14">
    <source>
        <dbReference type="EMBL" id="KRX02629.1"/>
    </source>
</evidence>
<sequence length="363" mass="42064">MVELIASCRIDGTFIFEANDSKDKQENSYVRLASHNSDDTTILSKSQEQKTHLQENQDNQKQQKITNKQSQLTEQQKQQQKVLKQAYKQIENINKGDDIDNNFDKYYKFESLIGTGAFGIVIKAFHKNLKQFVAIKILNSMQANKKNADYLLEEAEILQQLDHPNIVKFIECKKTLKRIFLVMELVDGGTLLKLEGKNFSDKEASIIMKNIIEGVQYCHDQNIIHRDLKPENILVGKKYLKCIKIADFGLSIKYQPSIQGNFLKDWCGTLTYMAPEFFDQQIYNKSVDVWSLSIIMYKILSNGCHPLFIPKVDTPFTYKLKMREPQVDFPDNCSQCQAIPGQLEKKMAKFHYVIQIQIKQQIK</sequence>
<dbReference type="InterPro" id="IPR030616">
    <property type="entry name" value="Aur-like"/>
</dbReference>
<keyword evidence="4 8" id="KW-0547">Nucleotide-binding</keyword>
<evidence type="ECO:0000256" key="8">
    <source>
        <dbReference type="PIRSR" id="PIRSR630616-2"/>
    </source>
</evidence>
<keyword evidence="2 11" id="KW-0723">Serine/threonine-protein kinase</keyword>
<dbReference type="OMA" id="GLMMEIS"/>
<evidence type="ECO:0000256" key="4">
    <source>
        <dbReference type="ARBA" id="ARBA00022741"/>
    </source>
</evidence>
<evidence type="ECO:0000313" key="15">
    <source>
        <dbReference type="Proteomes" id="UP000054937"/>
    </source>
</evidence>
<dbReference type="OrthoDB" id="309279at2759"/>
<keyword evidence="5 14" id="KW-0418">Kinase</keyword>
<evidence type="ECO:0000256" key="1">
    <source>
        <dbReference type="ARBA" id="ARBA00011245"/>
    </source>
</evidence>
<evidence type="ECO:0000256" key="10">
    <source>
        <dbReference type="PROSITE-ProRule" id="PRU10141"/>
    </source>
</evidence>
<dbReference type="InterPro" id="IPR000719">
    <property type="entry name" value="Prot_kinase_dom"/>
</dbReference>
<dbReference type="SMART" id="SM00220">
    <property type="entry name" value="S_TKc"/>
    <property type="match status" value="1"/>
</dbReference>
<dbReference type="Proteomes" id="UP000054937">
    <property type="component" value="Unassembled WGS sequence"/>
</dbReference>
<evidence type="ECO:0000256" key="11">
    <source>
        <dbReference type="RuleBase" id="RU000304"/>
    </source>
</evidence>
<organism evidence="14 15">
    <name type="scientific">Pseudocohnilembus persalinus</name>
    <name type="common">Ciliate</name>
    <dbReference type="NCBI Taxonomy" id="266149"/>
    <lineage>
        <taxon>Eukaryota</taxon>
        <taxon>Sar</taxon>
        <taxon>Alveolata</taxon>
        <taxon>Ciliophora</taxon>
        <taxon>Intramacronucleata</taxon>
        <taxon>Oligohymenophorea</taxon>
        <taxon>Scuticociliatia</taxon>
        <taxon>Philasterida</taxon>
        <taxon>Pseudocohnilembidae</taxon>
        <taxon>Pseudocohnilembus</taxon>
    </lineage>
</organism>
<dbReference type="InterPro" id="IPR008271">
    <property type="entry name" value="Ser/Thr_kinase_AS"/>
</dbReference>
<feature type="binding site" evidence="8">
    <location>
        <begin position="231"/>
        <end position="232"/>
    </location>
    <ligand>
        <name>ATP</name>
        <dbReference type="ChEBI" id="CHEBI:30616"/>
    </ligand>
</feature>
<dbReference type="GO" id="GO:0005524">
    <property type="term" value="F:ATP binding"/>
    <property type="evidence" value="ECO:0007669"/>
    <property type="project" value="UniProtKB-UniRule"/>
</dbReference>
<protein>
    <submittedName>
        <fullName evidence="14">Protein kinase-like domain</fullName>
    </submittedName>
</protein>
<reference evidence="14 15" key="1">
    <citation type="journal article" date="2015" name="Sci. Rep.">
        <title>Genome of the facultative scuticociliatosis pathogen Pseudocohnilembus persalinus provides insight into its virulence through horizontal gene transfer.</title>
        <authorList>
            <person name="Xiong J."/>
            <person name="Wang G."/>
            <person name="Cheng J."/>
            <person name="Tian M."/>
            <person name="Pan X."/>
            <person name="Warren A."/>
            <person name="Jiang C."/>
            <person name="Yuan D."/>
            <person name="Miao W."/>
        </authorList>
    </citation>
    <scope>NUCLEOTIDE SEQUENCE [LARGE SCALE GENOMIC DNA]</scope>
    <source>
        <strain evidence="14">36N120E</strain>
    </source>
</reference>
<evidence type="ECO:0000256" key="5">
    <source>
        <dbReference type="ARBA" id="ARBA00022777"/>
    </source>
</evidence>
<gene>
    <name evidence="14" type="ORF">PPERSA_11969</name>
</gene>
<feature type="binding site" evidence="8">
    <location>
        <position position="247"/>
    </location>
    <ligand>
        <name>ATP</name>
        <dbReference type="ChEBI" id="CHEBI:30616"/>
    </ligand>
</feature>
<feature type="compositionally biased region" description="Polar residues" evidence="12">
    <location>
        <begin position="56"/>
        <end position="67"/>
    </location>
</feature>
<keyword evidence="6 8" id="KW-0067">ATP-binding</keyword>
<dbReference type="PROSITE" id="PS00107">
    <property type="entry name" value="PROTEIN_KINASE_ATP"/>
    <property type="match status" value="1"/>
</dbReference>
<dbReference type="AlphaFoldDB" id="A0A0V0QL00"/>
<evidence type="ECO:0000259" key="13">
    <source>
        <dbReference type="PROSITE" id="PS50011"/>
    </source>
</evidence>
<comment type="similarity">
    <text evidence="11">Belongs to the protein kinase superfamily.</text>
</comment>
<dbReference type="Pfam" id="PF00069">
    <property type="entry name" value="Pkinase"/>
    <property type="match status" value="1"/>
</dbReference>
<dbReference type="SUPFAM" id="SSF56112">
    <property type="entry name" value="Protein kinase-like (PK-like)"/>
    <property type="match status" value="1"/>
</dbReference>
<dbReference type="InParanoid" id="A0A0V0QL00"/>
<dbReference type="InterPro" id="IPR011009">
    <property type="entry name" value="Kinase-like_dom_sf"/>
</dbReference>
<evidence type="ECO:0000256" key="6">
    <source>
        <dbReference type="ARBA" id="ARBA00022840"/>
    </source>
</evidence>
<dbReference type="GO" id="GO:0004674">
    <property type="term" value="F:protein serine/threonine kinase activity"/>
    <property type="evidence" value="ECO:0007669"/>
    <property type="project" value="UniProtKB-KW"/>
</dbReference>
<keyword evidence="15" id="KW-1185">Reference proteome</keyword>
<accession>A0A0V0QL00</accession>
<proteinExistence type="inferred from homology"/>
<evidence type="ECO:0000256" key="3">
    <source>
        <dbReference type="ARBA" id="ARBA00022679"/>
    </source>
</evidence>
<feature type="domain" description="Protein kinase" evidence="13">
    <location>
        <begin position="107"/>
        <end position="363"/>
    </location>
</feature>